<dbReference type="GeneID" id="77344538"/>
<dbReference type="RefSeq" id="WP_137406780.1">
    <property type="nucleotide sequence ID" value="NZ_AP025466.1"/>
</dbReference>
<sequence>MPKNFFISMLALLLSINAAHATSLSDNLKDHIYSSELGVYHSSLNNEESEELLLKQLEVANECTVSPGHCEHAIYSLLITAQIKVRETGSTPAQQELLYLQDAYTQLEQGGKNLTAFDVPLSFVNIRISLMKQELLKDILIANAQATPIEFKGAYATLLKELEENQFERLDIPFLSENFNFENNLSRAYLLLLQSILSSYSQGNILSLQMNELMSSTIGETLNKPGRAVRCENCTTSFIVEYYNDYSPIKSYGETNVAEFVSRRSLAIEGFDNYRIAFPHYYVREIIPFLLGLKTYVHENAPYFIDRTRNLNDLSDNERLMIFQEIKDAIRSEGVELSLSSIANMTFRWLTATGQMESLLSSGVKLASLRSGRFDPGSHNKIFAVNIFTNVVLKKIPRILEGEVLRYGCSRSEWRLPTVLYMLLEDRCVFTPTFQKGVFSITASTTFHEQDESEYVLSVYHKPTNTTLFSKTISNKQEIRLYRAALGAFSTKDLILYIHNNNPEVREDIASIQLSDLMFETGFGGVIKNNVFYFVRKLKTPEFNQFRAEDYGCPFFQRTEEQQIDCLRDTLNTHRLPNYFYKNMESIGPAFSGLHTSLEDIIQNEDRAKKEAERLAIEELVENALSGQGWGSGNGPY</sequence>
<feature type="chain" id="PRO_5030633206" evidence="1">
    <location>
        <begin position="22"/>
        <end position="637"/>
    </location>
</feature>
<protein>
    <submittedName>
        <fullName evidence="2">Uncharacterized protein</fullName>
    </submittedName>
</protein>
<evidence type="ECO:0000313" key="2">
    <source>
        <dbReference type="EMBL" id="KAB0482196.1"/>
    </source>
</evidence>
<dbReference type="Proteomes" id="UP000423756">
    <property type="component" value="Unassembled WGS sequence"/>
</dbReference>
<dbReference type="AlphaFoldDB" id="A0A7V7NWW0"/>
<proteinExistence type="predicted"/>
<gene>
    <name evidence="2" type="ORF">F7Q91_04225</name>
</gene>
<reference evidence="2 3" key="1">
    <citation type="submission" date="2019-09" db="EMBL/GenBank/DDBJ databases">
        <title>Draft genome sequences of 48 bacterial type strains from the CCUG.</title>
        <authorList>
            <person name="Tunovic T."/>
            <person name="Pineiro-Iglesias B."/>
            <person name="Unosson C."/>
            <person name="Inganas E."/>
            <person name="Ohlen M."/>
            <person name="Cardew S."/>
            <person name="Jensie-Markopoulos S."/>
            <person name="Salva-Serra F."/>
            <person name="Jaen-Luchoro D."/>
            <person name="Karlsson R."/>
            <person name="Svensson-Stadler L."/>
            <person name="Chun J."/>
            <person name="Moore E."/>
        </authorList>
    </citation>
    <scope>NUCLEOTIDE SEQUENCE [LARGE SCALE GENOMIC DNA]</scope>
    <source>
        <strain evidence="2 3">CCUG 48643</strain>
    </source>
</reference>
<keyword evidence="1" id="KW-0732">Signal</keyword>
<accession>A0A7V7NWW0</accession>
<dbReference type="EMBL" id="VZPX01000005">
    <property type="protein sequence ID" value="KAB0482196.1"/>
    <property type="molecule type" value="Genomic_DNA"/>
</dbReference>
<evidence type="ECO:0000256" key="1">
    <source>
        <dbReference type="SAM" id="SignalP"/>
    </source>
</evidence>
<comment type="caution">
    <text evidence="2">The sequence shown here is derived from an EMBL/GenBank/DDBJ whole genome shotgun (WGS) entry which is preliminary data.</text>
</comment>
<feature type="signal peptide" evidence="1">
    <location>
        <begin position="1"/>
        <end position="21"/>
    </location>
</feature>
<evidence type="ECO:0000313" key="3">
    <source>
        <dbReference type="Proteomes" id="UP000423756"/>
    </source>
</evidence>
<name>A0A7V7NWW0_9VIBR</name>
<organism evidence="2 3">
    <name type="scientific">Vibrio chagasii</name>
    <dbReference type="NCBI Taxonomy" id="170679"/>
    <lineage>
        <taxon>Bacteria</taxon>
        <taxon>Pseudomonadati</taxon>
        <taxon>Pseudomonadota</taxon>
        <taxon>Gammaproteobacteria</taxon>
        <taxon>Vibrionales</taxon>
        <taxon>Vibrionaceae</taxon>
        <taxon>Vibrio</taxon>
    </lineage>
</organism>